<dbReference type="EMBL" id="BTRK01000001">
    <property type="protein sequence ID" value="GMR30258.1"/>
    <property type="molecule type" value="Genomic_DNA"/>
</dbReference>
<proteinExistence type="predicted"/>
<protein>
    <submittedName>
        <fullName evidence="1">Uncharacterized protein</fullName>
    </submittedName>
</protein>
<organism evidence="1 2">
    <name type="scientific">Pristionchus mayeri</name>
    <dbReference type="NCBI Taxonomy" id="1317129"/>
    <lineage>
        <taxon>Eukaryota</taxon>
        <taxon>Metazoa</taxon>
        <taxon>Ecdysozoa</taxon>
        <taxon>Nematoda</taxon>
        <taxon>Chromadorea</taxon>
        <taxon>Rhabditida</taxon>
        <taxon>Rhabditina</taxon>
        <taxon>Diplogasteromorpha</taxon>
        <taxon>Diplogasteroidea</taxon>
        <taxon>Neodiplogasteridae</taxon>
        <taxon>Pristionchus</taxon>
    </lineage>
</organism>
<gene>
    <name evidence="1" type="ORF">PMAYCL1PPCAC_00453</name>
</gene>
<feature type="non-terminal residue" evidence="1">
    <location>
        <position position="116"/>
    </location>
</feature>
<evidence type="ECO:0000313" key="2">
    <source>
        <dbReference type="Proteomes" id="UP001328107"/>
    </source>
</evidence>
<reference evidence="2" key="1">
    <citation type="submission" date="2022-10" db="EMBL/GenBank/DDBJ databases">
        <title>Genome assembly of Pristionchus species.</title>
        <authorList>
            <person name="Yoshida K."/>
            <person name="Sommer R.J."/>
        </authorList>
    </citation>
    <scope>NUCLEOTIDE SEQUENCE [LARGE SCALE GENOMIC DNA]</scope>
    <source>
        <strain evidence="2">RS5460</strain>
    </source>
</reference>
<dbReference type="Proteomes" id="UP001328107">
    <property type="component" value="Unassembled WGS sequence"/>
</dbReference>
<name>A0AAN5BYT6_9BILA</name>
<keyword evidence="2" id="KW-1185">Reference proteome</keyword>
<dbReference type="AlphaFoldDB" id="A0AAN5BYT6"/>
<accession>A0AAN5BYT6</accession>
<evidence type="ECO:0000313" key="1">
    <source>
        <dbReference type="EMBL" id="GMR30258.1"/>
    </source>
</evidence>
<sequence>MRFIDETPPFIQILKERSLRTQCRIVQTRRRPLRMESIHTFRRLLKHSLHPNCANHFGEKSVDKEIVLRNRHKLGGVVVTADVHECLIGSEHASITEGAEENRLLLDFPNQLFEKN</sequence>
<comment type="caution">
    <text evidence="1">The sequence shown here is derived from an EMBL/GenBank/DDBJ whole genome shotgun (WGS) entry which is preliminary data.</text>
</comment>